<dbReference type="PANTHER" id="PTHR34213">
    <property type="entry name" value="NUCLEAR TRANSPORT FACTOR 2 (NTF2) FAMILY PROTEIN"/>
    <property type="match status" value="1"/>
</dbReference>
<reference evidence="2" key="1">
    <citation type="submission" date="2023-03" db="EMBL/GenBank/DDBJ databases">
        <title>Complete genome of Cladonia borealis.</title>
        <authorList>
            <person name="Park H."/>
        </authorList>
    </citation>
    <scope>NUCLEOTIDE SEQUENCE</scope>
    <source>
        <strain evidence="2">ANT050790</strain>
    </source>
</reference>
<name>A0AA39R122_9LECA</name>
<keyword evidence="3" id="KW-1185">Reference proteome</keyword>
<feature type="compositionally biased region" description="Polar residues" evidence="1">
    <location>
        <begin position="1"/>
        <end position="15"/>
    </location>
</feature>
<protein>
    <recommendedName>
        <fullName evidence="4">FAD dependent oxidoreductase</fullName>
    </recommendedName>
</protein>
<evidence type="ECO:0000313" key="3">
    <source>
        <dbReference type="Proteomes" id="UP001166286"/>
    </source>
</evidence>
<feature type="region of interest" description="Disordered" evidence="1">
    <location>
        <begin position="194"/>
        <end position="226"/>
    </location>
</feature>
<feature type="compositionally biased region" description="Basic and acidic residues" evidence="1">
    <location>
        <begin position="22"/>
        <end position="31"/>
    </location>
</feature>
<comment type="caution">
    <text evidence="2">The sequence shown here is derived from an EMBL/GenBank/DDBJ whole genome shotgun (WGS) entry which is preliminary data.</text>
</comment>
<dbReference type="EMBL" id="JAFEKC020000012">
    <property type="protein sequence ID" value="KAK0511805.1"/>
    <property type="molecule type" value="Genomic_DNA"/>
</dbReference>
<feature type="compositionally biased region" description="Basic and acidic residues" evidence="1">
    <location>
        <begin position="194"/>
        <end position="209"/>
    </location>
</feature>
<dbReference type="PANTHER" id="PTHR34213:SF2">
    <property type="entry name" value="NUCLEAR TRANSPORT FACTOR 2 (NTF2) FAMILY PROTEIN"/>
    <property type="match status" value="1"/>
</dbReference>
<evidence type="ECO:0008006" key="4">
    <source>
        <dbReference type="Google" id="ProtNLM"/>
    </source>
</evidence>
<accession>A0AA39R122</accession>
<dbReference type="AlphaFoldDB" id="A0AA39R122"/>
<evidence type="ECO:0000256" key="1">
    <source>
        <dbReference type="SAM" id="MobiDB-lite"/>
    </source>
</evidence>
<evidence type="ECO:0000313" key="2">
    <source>
        <dbReference type="EMBL" id="KAK0511805.1"/>
    </source>
</evidence>
<organism evidence="2 3">
    <name type="scientific">Cladonia borealis</name>
    <dbReference type="NCBI Taxonomy" id="184061"/>
    <lineage>
        <taxon>Eukaryota</taxon>
        <taxon>Fungi</taxon>
        <taxon>Dikarya</taxon>
        <taxon>Ascomycota</taxon>
        <taxon>Pezizomycotina</taxon>
        <taxon>Lecanoromycetes</taxon>
        <taxon>OSLEUM clade</taxon>
        <taxon>Lecanoromycetidae</taxon>
        <taxon>Lecanorales</taxon>
        <taxon>Lecanorineae</taxon>
        <taxon>Cladoniaceae</taxon>
        <taxon>Cladonia</taxon>
    </lineage>
</organism>
<gene>
    <name evidence="2" type="ORF">JMJ35_005655</name>
</gene>
<dbReference type="Proteomes" id="UP001166286">
    <property type="component" value="Unassembled WGS sequence"/>
</dbReference>
<sequence>MSDNNHPIATGTIPSSAPGENFEPRQTHSSEDYTPDPSKSIPLPPNRQALVDDIIALYSCEPTVERVKRYTSDCVYDDQFVYANDRYKMAGQWFALPKLFKASKNEGYQIVKNEPGLIQFRNAQSWTFKLIPKTATINALVSLSLDPSTTDSDFIQVKYHKDQANDKDYSHEGLGFSFKKWQADQVMKHMDSPEVKVFEKDKDAGKESVRQYGSGGKEGNAPVKDL</sequence>
<proteinExistence type="predicted"/>
<feature type="region of interest" description="Disordered" evidence="1">
    <location>
        <begin position="1"/>
        <end position="45"/>
    </location>
</feature>